<dbReference type="Pfam" id="PF07059">
    <property type="entry name" value="EDR2_C"/>
    <property type="match status" value="1"/>
</dbReference>
<dbReference type="InterPro" id="IPR009769">
    <property type="entry name" value="EDR2_C"/>
</dbReference>
<evidence type="ECO:0000259" key="1">
    <source>
        <dbReference type="Pfam" id="PF07059"/>
    </source>
</evidence>
<organism evidence="2 3">
    <name type="scientific">Phytophthora fragariaefolia</name>
    <dbReference type="NCBI Taxonomy" id="1490495"/>
    <lineage>
        <taxon>Eukaryota</taxon>
        <taxon>Sar</taxon>
        <taxon>Stramenopiles</taxon>
        <taxon>Oomycota</taxon>
        <taxon>Peronosporomycetes</taxon>
        <taxon>Peronosporales</taxon>
        <taxon>Peronosporaceae</taxon>
        <taxon>Phytophthora</taxon>
    </lineage>
</organism>
<dbReference type="EMBL" id="BSXT01000868">
    <property type="protein sequence ID" value="GMF35365.1"/>
    <property type="molecule type" value="Genomic_DNA"/>
</dbReference>
<keyword evidence="3" id="KW-1185">Reference proteome</keyword>
<dbReference type="Proteomes" id="UP001165121">
    <property type="component" value="Unassembled WGS sequence"/>
</dbReference>
<accession>A0A9W7CPG7</accession>
<dbReference type="OrthoDB" id="9970435at2759"/>
<feature type="domain" description="Protein ENHANCED DISEASE RESISTANCE 2 C-terminal" evidence="1">
    <location>
        <begin position="5"/>
        <end position="110"/>
    </location>
</feature>
<dbReference type="PANTHER" id="PTHR31558:SF3">
    <property type="entry name" value="CW14 PROTEIN"/>
    <property type="match status" value="1"/>
</dbReference>
<evidence type="ECO:0000313" key="2">
    <source>
        <dbReference type="EMBL" id="GMF35365.1"/>
    </source>
</evidence>
<sequence>MILQSERFKAIGIVVNPQAQHLGRAERHLLETYNGQPILTRPQHRFYRGTGYFEVDVNAHDFNYIARKGLVGVSDHACNMILDFGFVLEGQEDNELPEQILGCVRLCKVDVRQAPSLF</sequence>
<comment type="caution">
    <text evidence="2">The sequence shown here is derived from an EMBL/GenBank/DDBJ whole genome shotgun (WGS) entry which is preliminary data.</text>
</comment>
<name>A0A9W7CPG7_9STRA</name>
<gene>
    <name evidence="2" type="ORF">Pfra01_000933800</name>
</gene>
<protein>
    <submittedName>
        <fullName evidence="2">Unnamed protein product</fullName>
    </submittedName>
</protein>
<proteinExistence type="predicted"/>
<dbReference type="PANTHER" id="PTHR31558">
    <property type="entry name" value="CW14 PROTEIN"/>
    <property type="match status" value="1"/>
</dbReference>
<dbReference type="AlphaFoldDB" id="A0A9W7CPG7"/>
<reference evidence="2" key="1">
    <citation type="submission" date="2023-04" db="EMBL/GenBank/DDBJ databases">
        <title>Phytophthora fragariaefolia NBRC 109709.</title>
        <authorList>
            <person name="Ichikawa N."/>
            <person name="Sato H."/>
            <person name="Tonouchi N."/>
        </authorList>
    </citation>
    <scope>NUCLEOTIDE SEQUENCE</scope>
    <source>
        <strain evidence="2">NBRC 109709</strain>
    </source>
</reference>
<evidence type="ECO:0000313" key="3">
    <source>
        <dbReference type="Proteomes" id="UP001165121"/>
    </source>
</evidence>